<name>A0A2H0CU09_9BACT</name>
<feature type="domain" description="DHHA1" evidence="7">
    <location>
        <begin position="358"/>
        <end position="443"/>
    </location>
</feature>
<dbReference type="Gene3D" id="3.10.310.30">
    <property type="match status" value="1"/>
</dbReference>
<dbReference type="Pfam" id="PF01368">
    <property type="entry name" value="DHH"/>
    <property type="match status" value="1"/>
</dbReference>
<evidence type="ECO:0000259" key="7">
    <source>
        <dbReference type="Pfam" id="PF02272"/>
    </source>
</evidence>
<dbReference type="Gene3D" id="3.90.1640.30">
    <property type="match status" value="1"/>
</dbReference>
<dbReference type="Proteomes" id="UP000230638">
    <property type="component" value="Unassembled WGS sequence"/>
</dbReference>
<keyword evidence="4" id="KW-0378">Hydrolase</keyword>
<dbReference type="GO" id="GO:0006310">
    <property type="term" value="P:DNA recombination"/>
    <property type="evidence" value="ECO:0007669"/>
    <property type="project" value="InterPro"/>
</dbReference>
<dbReference type="InterPro" id="IPR038763">
    <property type="entry name" value="DHH_sf"/>
</dbReference>
<keyword evidence="3" id="KW-0540">Nuclease</keyword>
<dbReference type="EMBL" id="PCTL01000021">
    <property type="protein sequence ID" value="PIP73374.1"/>
    <property type="molecule type" value="Genomic_DNA"/>
</dbReference>
<dbReference type="SUPFAM" id="SSF64182">
    <property type="entry name" value="DHH phosphoesterases"/>
    <property type="match status" value="1"/>
</dbReference>
<comment type="similarity">
    <text evidence="1">Belongs to the RecJ family.</text>
</comment>
<evidence type="ECO:0000256" key="1">
    <source>
        <dbReference type="ARBA" id="ARBA00005915"/>
    </source>
</evidence>
<evidence type="ECO:0000259" key="6">
    <source>
        <dbReference type="Pfam" id="PF01368"/>
    </source>
</evidence>
<evidence type="ECO:0000313" key="9">
    <source>
        <dbReference type="EMBL" id="PIP73374.1"/>
    </source>
</evidence>
<dbReference type="Pfam" id="PF17768">
    <property type="entry name" value="RecJ_OB"/>
    <property type="match status" value="1"/>
</dbReference>
<proteinExistence type="inferred from homology"/>
<dbReference type="GO" id="GO:0008409">
    <property type="term" value="F:5'-3' exonuclease activity"/>
    <property type="evidence" value="ECO:0007669"/>
    <property type="project" value="InterPro"/>
</dbReference>
<dbReference type="PANTHER" id="PTHR30255">
    <property type="entry name" value="SINGLE-STRANDED-DNA-SPECIFIC EXONUCLEASE RECJ"/>
    <property type="match status" value="1"/>
</dbReference>
<sequence length="572" mass="62897">MQSFAVREEIPEQAHEILKAYPEIVRRLLWHRGIQSAGDAALFLAPDYERDLHDPFEIHDMDRAVTRILSAIDAREKIVIFGDYDADGIPGSVVLHDFFKKIGYENFSNYIPHRYREGYSLNEGAIEAFAADGVSLVITVDSGITDIAEVALANKLGIDVIVTDHHLPLVGTDGVQKLPSAYAIINSKKDDCGYAFDQLCGAGTAFKLVQALLKARDFGIAPGWEKWLLDVVGISTVADMVPLVGENRALAYFGLKVLRKSPRPGIHALLKKLRMNQRTLSEDDIGFMIAPRINAASRMGEPIDAFSLLSTNDLLKAGALAEHLQKLNDQRKGKVAAIVREAKKRLAARLAGGGLREVIVVGDPEWMPGILGLAANSLMESYGRPVFVWGREGSEQIKGSCRSNNGVSIVALMSRTPEGTFLDLGGHTDAGGFSIAQEKIHTLEDELVIAYSALSSREGERQVLCDAMLSMDDMTDAFYEEIARLAPFGIGNLKPIFLFENIYPLRVERFGKGKEHLKLIFQTSRGELPAISFFAPEEWRPATGVSLTVAASLEKSFFGGRAELRLRIVDMI</sequence>
<evidence type="ECO:0000256" key="3">
    <source>
        <dbReference type="ARBA" id="ARBA00022722"/>
    </source>
</evidence>
<evidence type="ECO:0000313" key="10">
    <source>
        <dbReference type="Proteomes" id="UP000230638"/>
    </source>
</evidence>
<organism evidence="9 10">
    <name type="scientific">Candidatus Lloydbacteria bacterium CG22_combo_CG10-13_8_21_14_all_47_15</name>
    <dbReference type="NCBI Taxonomy" id="1974635"/>
    <lineage>
        <taxon>Bacteria</taxon>
        <taxon>Candidatus Lloydiibacteriota</taxon>
    </lineage>
</organism>
<evidence type="ECO:0000256" key="2">
    <source>
        <dbReference type="ARBA" id="ARBA00019841"/>
    </source>
</evidence>
<evidence type="ECO:0000259" key="8">
    <source>
        <dbReference type="Pfam" id="PF17768"/>
    </source>
</evidence>
<dbReference type="InterPro" id="IPR001667">
    <property type="entry name" value="DDH_dom"/>
</dbReference>
<reference evidence="9 10" key="1">
    <citation type="submission" date="2017-09" db="EMBL/GenBank/DDBJ databases">
        <title>Depth-based differentiation of microbial function through sediment-hosted aquifers and enrichment of novel symbionts in the deep terrestrial subsurface.</title>
        <authorList>
            <person name="Probst A.J."/>
            <person name="Ladd B."/>
            <person name="Jarett J.K."/>
            <person name="Geller-Mcgrath D.E."/>
            <person name="Sieber C.M."/>
            <person name="Emerson J.B."/>
            <person name="Anantharaman K."/>
            <person name="Thomas B.C."/>
            <person name="Malmstrom R."/>
            <person name="Stieglmeier M."/>
            <person name="Klingl A."/>
            <person name="Woyke T."/>
            <person name="Ryan C.M."/>
            <person name="Banfield J.F."/>
        </authorList>
    </citation>
    <scope>NUCLEOTIDE SEQUENCE [LARGE SCALE GENOMIC DNA]</scope>
    <source>
        <strain evidence="9">CG22_combo_CG10-13_8_21_14_all_47_15</strain>
    </source>
</reference>
<feature type="domain" description="DDH" evidence="6">
    <location>
        <begin position="77"/>
        <end position="214"/>
    </location>
</feature>
<protein>
    <recommendedName>
        <fullName evidence="2">Single-stranded-DNA-specific exonuclease RecJ</fullName>
    </recommendedName>
</protein>
<dbReference type="InterPro" id="IPR041122">
    <property type="entry name" value="RecJ_OB"/>
</dbReference>
<comment type="caution">
    <text evidence="9">The sequence shown here is derived from an EMBL/GenBank/DDBJ whole genome shotgun (WGS) entry which is preliminary data.</text>
</comment>
<dbReference type="InterPro" id="IPR004610">
    <property type="entry name" value="RecJ"/>
</dbReference>
<dbReference type="NCBIfam" id="TIGR00644">
    <property type="entry name" value="recJ"/>
    <property type="match status" value="1"/>
</dbReference>
<dbReference type="InterPro" id="IPR003156">
    <property type="entry name" value="DHHA1_dom"/>
</dbReference>
<feature type="domain" description="RecJ OB" evidence="8">
    <location>
        <begin position="465"/>
        <end position="570"/>
    </location>
</feature>
<evidence type="ECO:0000256" key="4">
    <source>
        <dbReference type="ARBA" id="ARBA00022801"/>
    </source>
</evidence>
<gene>
    <name evidence="9" type="primary">recJ</name>
    <name evidence="9" type="ORF">COW88_02025</name>
</gene>
<accession>A0A2H0CU09</accession>
<dbReference type="GO" id="GO:0006281">
    <property type="term" value="P:DNA repair"/>
    <property type="evidence" value="ECO:0007669"/>
    <property type="project" value="InterPro"/>
</dbReference>
<dbReference type="InterPro" id="IPR051673">
    <property type="entry name" value="SSDNA_exonuclease_RecJ"/>
</dbReference>
<dbReference type="PANTHER" id="PTHR30255:SF2">
    <property type="entry name" value="SINGLE-STRANDED-DNA-SPECIFIC EXONUCLEASE RECJ"/>
    <property type="match status" value="1"/>
</dbReference>
<dbReference type="GO" id="GO:0003676">
    <property type="term" value="F:nucleic acid binding"/>
    <property type="evidence" value="ECO:0007669"/>
    <property type="project" value="InterPro"/>
</dbReference>
<keyword evidence="5 9" id="KW-0269">Exonuclease</keyword>
<dbReference type="AlphaFoldDB" id="A0A2H0CU09"/>
<evidence type="ECO:0000256" key="5">
    <source>
        <dbReference type="ARBA" id="ARBA00022839"/>
    </source>
</evidence>
<dbReference type="Pfam" id="PF02272">
    <property type="entry name" value="DHHA1"/>
    <property type="match status" value="1"/>
</dbReference>